<reference evidence="1 2" key="1">
    <citation type="submission" date="2021-08" db="EMBL/GenBank/DDBJ databases">
        <title>Culture and genomic analysis of Symbiopectobacterium purcellii sp. nov. gen. nov., isolated from the leafhopper Empoasca decipiens.</title>
        <authorList>
            <person name="Nadal-Jimenez P."/>
            <person name="Siozios S."/>
            <person name="Halliday N."/>
            <person name="Camara M."/>
            <person name="Hurst G.D.D."/>
        </authorList>
    </citation>
    <scope>NUCLEOTIDE SEQUENCE [LARGE SCALE GENOMIC DNA]</scope>
    <source>
        <strain evidence="1 2">SyEd1</strain>
    </source>
</reference>
<dbReference type="RefSeq" id="WP_222157519.1">
    <property type="nucleotide sequence ID" value="NZ_CP081864.1"/>
</dbReference>
<proteinExistence type="predicted"/>
<sequence>MSGSTSIPQEYDGYITDTLSGDKMTMNNCLAHTREMANYAKTQFEAETTQLHHIFTTTIKDTQLSIGEINSQITALNTALEQQQSSADEALHQVDSSYSHNKAIKNLKLVLKEIKKQEKYNQNAATAQYVSPTPATTSESATAASEMDIAGITAIINGNQLVKPSPHRDRQPITYTLIKNENEAMLISLTQNLGKDVISNAFKHDTIHILSTLKTTASEALPDTDVRAKLNEILSVLDSASTFTPALISEGQYVALAQKLLLAYNAEEPARQALLNQAQAILQPTPLTSALNSEKINTLIRYLTTDGLHDS</sequence>
<dbReference type="Proteomes" id="UP000825886">
    <property type="component" value="Chromosome"/>
</dbReference>
<name>A0ABX9AJG8_9ENTR</name>
<dbReference type="EMBL" id="CP081864">
    <property type="protein sequence ID" value="QZN94396.1"/>
    <property type="molecule type" value="Genomic_DNA"/>
</dbReference>
<keyword evidence="2" id="KW-1185">Reference proteome</keyword>
<accession>A0ABX9AJG8</accession>
<gene>
    <name evidence="1" type="ORF">K6K13_13740</name>
</gene>
<evidence type="ECO:0000313" key="2">
    <source>
        <dbReference type="Proteomes" id="UP000825886"/>
    </source>
</evidence>
<evidence type="ECO:0000313" key="1">
    <source>
        <dbReference type="EMBL" id="QZN94396.1"/>
    </source>
</evidence>
<organism evidence="1 2">
    <name type="scientific">Symbiopectobacterium purcellii</name>
    <dbReference type="NCBI Taxonomy" id="2871826"/>
    <lineage>
        <taxon>Bacteria</taxon>
        <taxon>Pseudomonadati</taxon>
        <taxon>Pseudomonadota</taxon>
        <taxon>Gammaproteobacteria</taxon>
        <taxon>Enterobacterales</taxon>
        <taxon>Enterobacteriaceae</taxon>
    </lineage>
</organism>
<protein>
    <submittedName>
        <fullName evidence="1">Uncharacterized protein</fullName>
    </submittedName>
</protein>